<keyword evidence="5 10" id="KW-0547">Nucleotide-binding</keyword>
<dbReference type="GO" id="GO:0005524">
    <property type="term" value="F:ATP binding"/>
    <property type="evidence" value="ECO:0007669"/>
    <property type="project" value="UniProtKB-UniRule"/>
</dbReference>
<dbReference type="EMBL" id="KI630619">
    <property type="protein sequence ID" value="EYU35431.1"/>
    <property type="molecule type" value="Genomic_DNA"/>
</dbReference>
<dbReference type="eggNOG" id="KOG0198">
    <property type="taxonomic scope" value="Eukaryota"/>
</dbReference>
<accession>A0A022R6Y9</accession>
<dbReference type="SMART" id="SM00220">
    <property type="entry name" value="S_TKc"/>
    <property type="match status" value="1"/>
</dbReference>
<reference evidence="13 14" key="1">
    <citation type="journal article" date="2013" name="Proc. Natl. Acad. Sci. U.S.A.">
        <title>Fine-scale variation in meiotic recombination in Mimulus inferred from population shotgun sequencing.</title>
        <authorList>
            <person name="Hellsten U."/>
            <person name="Wright K.M."/>
            <person name="Jenkins J."/>
            <person name="Shu S."/>
            <person name="Yuan Y."/>
            <person name="Wessler S.R."/>
            <person name="Schmutz J."/>
            <person name="Willis J.H."/>
            <person name="Rokhsar D.S."/>
        </authorList>
    </citation>
    <scope>NUCLEOTIDE SEQUENCE [LARGE SCALE GENOMIC DNA]</scope>
    <source>
        <strain evidence="14">cv. DUN x IM62</strain>
    </source>
</reference>
<keyword evidence="6" id="KW-0418">Kinase</keyword>
<evidence type="ECO:0000256" key="4">
    <source>
        <dbReference type="ARBA" id="ARBA00022679"/>
    </source>
</evidence>
<comment type="catalytic activity">
    <reaction evidence="8">
        <text>L-threonyl-[protein] + ATP = O-phospho-L-threonyl-[protein] + ADP + H(+)</text>
        <dbReference type="Rhea" id="RHEA:46608"/>
        <dbReference type="Rhea" id="RHEA-COMP:11060"/>
        <dbReference type="Rhea" id="RHEA-COMP:11605"/>
        <dbReference type="ChEBI" id="CHEBI:15378"/>
        <dbReference type="ChEBI" id="CHEBI:30013"/>
        <dbReference type="ChEBI" id="CHEBI:30616"/>
        <dbReference type="ChEBI" id="CHEBI:61977"/>
        <dbReference type="ChEBI" id="CHEBI:456216"/>
        <dbReference type="EC" id="2.7.11.25"/>
    </reaction>
</comment>
<evidence type="ECO:0000259" key="12">
    <source>
        <dbReference type="PROSITE" id="PS50011"/>
    </source>
</evidence>
<feature type="region of interest" description="Disordered" evidence="11">
    <location>
        <begin position="612"/>
        <end position="631"/>
    </location>
</feature>
<evidence type="ECO:0000256" key="3">
    <source>
        <dbReference type="ARBA" id="ARBA00022527"/>
    </source>
</evidence>
<dbReference type="Proteomes" id="UP000030748">
    <property type="component" value="Unassembled WGS sequence"/>
</dbReference>
<keyword evidence="3" id="KW-0723">Serine/threonine-protein kinase</keyword>
<dbReference type="EMBL" id="KI630619">
    <property type="protein sequence ID" value="EYU35432.1"/>
    <property type="molecule type" value="Genomic_DNA"/>
</dbReference>
<keyword evidence="4" id="KW-0808">Transferase</keyword>
<name>A0A022R6Y9_ERYGU</name>
<dbReference type="InterPro" id="IPR017441">
    <property type="entry name" value="Protein_kinase_ATP_BS"/>
</dbReference>
<protein>
    <recommendedName>
        <fullName evidence="2">mitogen-activated protein kinase kinase kinase</fullName>
        <ecNumber evidence="2">2.7.11.25</ecNumber>
    </recommendedName>
</protein>
<dbReference type="PANTHER" id="PTHR48016">
    <property type="entry name" value="MAP KINASE KINASE KINASE SSK2-RELATED-RELATED"/>
    <property type="match status" value="1"/>
</dbReference>
<dbReference type="AlphaFoldDB" id="A0A022R6Y9"/>
<dbReference type="PROSITE" id="PS00108">
    <property type="entry name" value="PROTEIN_KINASE_ST"/>
    <property type="match status" value="1"/>
</dbReference>
<dbReference type="InterPro" id="IPR000719">
    <property type="entry name" value="Prot_kinase_dom"/>
</dbReference>
<feature type="region of interest" description="Disordered" evidence="11">
    <location>
        <begin position="243"/>
        <end position="270"/>
    </location>
</feature>
<dbReference type="FunFam" id="1.10.510.10:FF:000359">
    <property type="entry name" value="Mitogen-activated protein kinase 1, putative, expressed"/>
    <property type="match status" value="1"/>
</dbReference>
<dbReference type="EC" id="2.7.11.25" evidence="2"/>
<feature type="compositionally biased region" description="Low complexity" evidence="11">
    <location>
        <begin position="318"/>
        <end position="336"/>
    </location>
</feature>
<dbReference type="GO" id="GO:0000165">
    <property type="term" value="P:MAPK cascade"/>
    <property type="evidence" value="ECO:0000318"/>
    <property type="project" value="GO_Central"/>
</dbReference>
<dbReference type="STRING" id="4155.A0A022R6Y9"/>
<evidence type="ECO:0000256" key="2">
    <source>
        <dbReference type="ARBA" id="ARBA00012406"/>
    </source>
</evidence>
<evidence type="ECO:0000256" key="10">
    <source>
        <dbReference type="PROSITE-ProRule" id="PRU10141"/>
    </source>
</evidence>
<feature type="domain" description="Protein kinase" evidence="12">
    <location>
        <begin position="357"/>
        <end position="611"/>
    </location>
</feature>
<feature type="compositionally biased region" description="Basic and acidic residues" evidence="11">
    <location>
        <begin position="302"/>
        <end position="314"/>
    </location>
</feature>
<organism evidence="13 14">
    <name type="scientific">Erythranthe guttata</name>
    <name type="common">Yellow monkey flower</name>
    <name type="synonym">Mimulus guttatus</name>
    <dbReference type="NCBI Taxonomy" id="4155"/>
    <lineage>
        <taxon>Eukaryota</taxon>
        <taxon>Viridiplantae</taxon>
        <taxon>Streptophyta</taxon>
        <taxon>Embryophyta</taxon>
        <taxon>Tracheophyta</taxon>
        <taxon>Spermatophyta</taxon>
        <taxon>Magnoliopsida</taxon>
        <taxon>eudicotyledons</taxon>
        <taxon>Gunneridae</taxon>
        <taxon>Pentapetalae</taxon>
        <taxon>asterids</taxon>
        <taxon>lamiids</taxon>
        <taxon>Lamiales</taxon>
        <taxon>Phrymaceae</taxon>
        <taxon>Erythranthe</taxon>
    </lineage>
</organism>
<evidence type="ECO:0000256" key="6">
    <source>
        <dbReference type="ARBA" id="ARBA00022777"/>
    </source>
</evidence>
<keyword evidence="7 10" id="KW-0067">ATP-binding</keyword>
<evidence type="ECO:0000256" key="7">
    <source>
        <dbReference type="ARBA" id="ARBA00022840"/>
    </source>
</evidence>
<dbReference type="InterPro" id="IPR008271">
    <property type="entry name" value="Ser/Thr_kinase_AS"/>
</dbReference>
<dbReference type="Gene3D" id="1.10.510.10">
    <property type="entry name" value="Transferase(Phosphotransferase) domain 1"/>
    <property type="match status" value="1"/>
</dbReference>
<evidence type="ECO:0000256" key="5">
    <source>
        <dbReference type="ARBA" id="ARBA00022741"/>
    </source>
</evidence>
<dbReference type="PROSITE" id="PS50011">
    <property type="entry name" value="PROTEIN_KINASE_DOM"/>
    <property type="match status" value="1"/>
</dbReference>
<dbReference type="GO" id="GO:0005737">
    <property type="term" value="C:cytoplasm"/>
    <property type="evidence" value="ECO:0000318"/>
    <property type="project" value="GO_Central"/>
</dbReference>
<dbReference type="SUPFAM" id="SSF56112">
    <property type="entry name" value="Protein kinase-like (PK-like)"/>
    <property type="match status" value="1"/>
</dbReference>
<evidence type="ECO:0000313" key="14">
    <source>
        <dbReference type="Proteomes" id="UP000030748"/>
    </source>
</evidence>
<keyword evidence="14" id="KW-1185">Reference proteome</keyword>
<dbReference type="EMBL" id="KI630619">
    <property type="protein sequence ID" value="EYU35433.1"/>
    <property type="molecule type" value="Genomic_DNA"/>
</dbReference>
<sequence>MRNSKHARQQQQQQHRPRLDRRNAVKNIDYDAAESAPPSSSDERSVYKTRSLDLPLSSRTSFRVEGAEGEVDQIFQDLGFVPDDFSISAAAWEASKGLSHSGNFKTASSEPSDLNELVDYFDARVRVSDAEVEDVVDVNSGGFRDEVGEFEVENKLITNGGLGIVGIRQSNLAPAPLITQSSDPGEFRNRVGGRINIGNGEEKEVSGLGIVGIRQSNLAPALLITQTSDPEKELSENNVRSEVAGNGDWGIKGSRPPLLSPPPVKMPSVVDDSSSTWDIFHAFGPEDAQDLYAVNEVEEYTEVEREEQRNDDVANTRGLGLESRSSSSNGGDSVHSMGESNHTISPSGSFRCSIMSWQKGDFLGSGSFGTVYEGFTDDGFFFAVKEVSLLGQDSQGQQSIYQLEQEISFLRELQHENVVRYLGTDKDNEKLYIFLELVTKGSLAKLYDKYQLRDSQVSAYTRQILSGLNYLHCRNVVHRDIKCANILVDVSGSVKLADFGLAKVTTKLNDIKSCKGTPYWMAPEVVNQRNHGYGRAADIWSLGCTVLEMLTGHIPYSHLEGMQALFRIGRGELPPIPNTLSKDAQDFILKCLQVNPEDRPTAAQLLEHPFVKKPSSSSFPSPATPRYAMRL</sequence>
<evidence type="ECO:0000256" key="8">
    <source>
        <dbReference type="ARBA" id="ARBA00047559"/>
    </source>
</evidence>
<evidence type="ECO:0000313" key="13">
    <source>
        <dbReference type="EMBL" id="EYU35433.1"/>
    </source>
</evidence>
<feature type="binding site" evidence="10">
    <location>
        <position position="385"/>
    </location>
    <ligand>
        <name>ATP</name>
        <dbReference type="ChEBI" id="CHEBI:30616"/>
    </ligand>
</feature>
<proteinExistence type="inferred from homology"/>
<evidence type="ECO:0000256" key="9">
    <source>
        <dbReference type="ARBA" id="ARBA00048329"/>
    </source>
</evidence>
<dbReference type="InterPro" id="IPR011009">
    <property type="entry name" value="Kinase-like_dom_sf"/>
</dbReference>
<feature type="compositionally biased region" description="Low complexity" evidence="11">
    <location>
        <begin position="612"/>
        <end position="621"/>
    </location>
</feature>
<dbReference type="GO" id="GO:0004709">
    <property type="term" value="F:MAP kinase kinase kinase activity"/>
    <property type="evidence" value="ECO:0000318"/>
    <property type="project" value="GO_Central"/>
</dbReference>
<comment type="catalytic activity">
    <reaction evidence="9">
        <text>L-seryl-[protein] + ATP = O-phospho-L-seryl-[protein] + ADP + H(+)</text>
        <dbReference type="Rhea" id="RHEA:17989"/>
        <dbReference type="Rhea" id="RHEA-COMP:9863"/>
        <dbReference type="Rhea" id="RHEA-COMP:11604"/>
        <dbReference type="ChEBI" id="CHEBI:15378"/>
        <dbReference type="ChEBI" id="CHEBI:29999"/>
        <dbReference type="ChEBI" id="CHEBI:30616"/>
        <dbReference type="ChEBI" id="CHEBI:83421"/>
        <dbReference type="ChEBI" id="CHEBI:456216"/>
        <dbReference type="EC" id="2.7.11.25"/>
    </reaction>
</comment>
<evidence type="ECO:0000256" key="11">
    <source>
        <dbReference type="SAM" id="MobiDB-lite"/>
    </source>
</evidence>
<dbReference type="PANTHER" id="PTHR48016:SF29">
    <property type="entry name" value="MITOGEN-ACTIVATED PROTEIN KINASE KINASE KINASE 1-RELATED"/>
    <property type="match status" value="1"/>
</dbReference>
<comment type="similarity">
    <text evidence="1">Belongs to the protein kinase superfamily. STE Ser/Thr protein kinase family. MAP kinase kinase kinase subfamily.</text>
</comment>
<dbReference type="PROSITE" id="PS00107">
    <property type="entry name" value="PROTEIN_KINASE_ATP"/>
    <property type="match status" value="1"/>
</dbReference>
<feature type="region of interest" description="Disordered" evidence="11">
    <location>
        <begin position="300"/>
        <end position="344"/>
    </location>
</feature>
<evidence type="ECO:0000256" key="1">
    <source>
        <dbReference type="ARBA" id="ARBA00006529"/>
    </source>
</evidence>
<dbReference type="Pfam" id="PF00069">
    <property type="entry name" value="Pkinase"/>
    <property type="match status" value="1"/>
</dbReference>
<gene>
    <name evidence="13" type="ORF">MIMGU_mgv1a002847mg</name>
</gene>
<feature type="region of interest" description="Disordered" evidence="11">
    <location>
        <begin position="1"/>
        <end position="47"/>
    </location>
</feature>
<dbReference type="InterPro" id="IPR050538">
    <property type="entry name" value="MAP_kinase_kinase_kinase"/>
</dbReference>
<dbReference type="GO" id="GO:1902065">
    <property type="term" value="P:response to L-glutamate"/>
    <property type="evidence" value="ECO:0007669"/>
    <property type="project" value="UniProtKB-ARBA"/>
</dbReference>